<evidence type="ECO:0000313" key="5">
    <source>
        <dbReference type="Proteomes" id="UP000515291"/>
    </source>
</evidence>
<dbReference type="GO" id="GO:0006313">
    <property type="term" value="P:DNA transposition"/>
    <property type="evidence" value="ECO:0007669"/>
    <property type="project" value="InterPro"/>
</dbReference>
<dbReference type="SUPFAM" id="SSF46689">
    <property type="entry name" value="Homeodomain-like"/>
    <property type="match status" value="1"/>
</dbReference>
<dbReference type="Pfam" id="PF13683">
    <property type="entry name" value="rve_3"/>
    <property type="match status" value="1"/>
</dbReference>
<evidence type="ECO:0000259" key="2">
    <source>
        <dbReference type="PROSITE" id="PS50994"/>
    </source>
</evidence>
<dbReference type="PROSITE" id="PS50994">
    <property type="entry name" value="INTEGRASE"/>
    <property type="match status" value="1"/>
</dbReference>
<reference evidence="5" key="1">
    <citation type="journal article" date="2020" name="Mol. Plant Microbe">
        <title>Rhizobial microsymbionts of the narrowly endemic Oxytropis species growing in Kamchatka are characterized by significant genetic diversity and possess a set of genes that are associated with T3SS and T6SS secretion systems and can affect the development of symbiosis.</title>
        <authorList>
            <person name="Safronova V."/>
            <person name="Guro P."/>
            <person name="Sazanova A."/>
            <person name="Kuznetsova I."/>
            <person name="Belimov A."/>
            <person name="Yakubov V."/>
            <person name="Chirak E."/>
            <person name="Afonin A."/>
            <person name="Gogolev Y."/>
            <person name="Andronov E."/>
            <person name="Tikhonovich I."/>
        </authorList>
    </citation>
    <scope>NUCLEOTIDE SEQUENCE [LARGE SCALE GENOMIC DNA]</scope>
    <source>
        <strain evidence="5">581</strain>
    </source>
</reference>
<dbReference type="AlphaFoldDB" id="A0A7G6TTC6"/>
<evidence type="ECO:0000313" key="3">
    <source>
        <dbReference type="EMBL" id="QND70008.1"/>
    </source>
</evidence>
<feature type="domain" description="Integrase catalytic" evidence="2">
    <location>
        <begin position="199"/>
        <end position="359"/>
    </location>
</feature>
<dbReference type="InterPro" id="IPR009057">
    <property type="entry name" value="Homeodomain-like_sf"/>
</dbReference>
<evidence type="ECO:0000313" key="4">
    <source>
        <dbReference type="EMBL" id="QND75152.1"/>
    </source>
</evidence>
<dbReference type="InterPro" id="IPR036397">
    <property type="entry name" value="RNaseH_sf"/>
</dbReference>
<dbReference type="PANTHER" id="PTHR47515:SF1">
    <property type="entry name" value="BLR2054 PROTEIN"/>
    <property type="match status" value="1"/>
</dbReference>
<name>A0A7G6TTC6_9BRAD</name>
<evidence type="ECO:0000256" key="1">
    <source>
        <dbReference type="SAM" id="MobiDB-lite"/>
    </source>
</evidence>
<dbReference type="Proteomes" id="UP000515291">
    <property type="component" value="Chromosome"/>
</dbReference>
<dbReference type="Gene3D" id="1.10.10.60">
    <property type="entry name" value="Homeodomain-like"/>
    <property type="match status" value="1"/>
</dbReference>
<dbReference type="GO" id="GO:0003677">
    <property type="term" value="F:DNA binding"/>
    <property type="evidence" value="ECO:0007669"/>
    <property type="project" value="InterPro"/>
</dbReference>
<dbReference type="InterPro" id="IPR048020">
    <property type="entry name" value="Transpos_IS3"/>
</dbReference>
<dbReference type="InterPro" id="IPR012337">
    <property type="entry name" value="RNaseH-like_sf"/>
</dbReference>
<dbReference type="GO" id="GO:0015074">
    <property type="term" value="P:DNA integration"/>
    <property type="evidence" value="ECO:0007669"/>
    <property type="project" value="InterPro"/>
</dbReference>
<reference evidence="3" key="2">
    <citation type="journal article" date="2020" name="Mol. Plant Microbe Interact.">
        <title>Complete genome sequences of four natural Pseudomonas isolates that catabolize a wide range of aromatic compounds relevant to lignin valorization.</title>
        <authorList>
            <person name="Hatmaker E.A."/>
            <person name="Presle G."/>
            <person name="Cannon O."/>
            <person name="Guss A.M."/>
            <person name="Elkins J.G."/>
        </authorList>
    </citation>
    <scope>NUCLEOTIDE SEQUENCE</scope>
    <source>
        <strain evidence="3">581</strain>
    </source>
</reference>
<dbReference type="NCBIfam" id="NF033516">
    <property type="entry name" value="transpos_IS3"/>
    <property type="match status" value="1"/>
</dbReference>
<proteinExistence type="predicted"/>
<sequence length="398" mass="45077">MKQSRFTEERIIAILREHEAGSTTGDVCRKHGISSATFYKWKAKYGGLDVSEARRLKVLTDENAKLKKLLAEAMLDNAMLKDLKFKKMVTPVAKRQAVAYLCSSFEVSQRRACAVIGADRTSVRYRSVRPDDVVIRARLRELANIRRRFGYRRLLLLLRIDGVSINHKKLRRLYAEERLQVRRRGGRKKALGTRAPMTLPHGPNHRWSLDFVSDTLTDSRRFRMLAVVDDFTRECIALVADTSLSGTRVGRELDAVIARRGPPLTIVSDNGTEFTSMAILRWSQQTSIEWHYIAPGKPQQNAFVESFNGRLRDELLNETLFSSLNHAREVLAEWQDDYNTIRPHSAIGNLPPAAYAKLHASDMQRDGPHELIWGSAPRPVASPSHTGSNDQRILPVAG</sequence>
<dbReference type="KEGG" id="trb:HB776_01190"/>
<dbReference type="GO" id="GO:0004803">
    <property type="term" value="F:transposase activity"/>
    <property type="evidence" value="ECO:0007669"/>
    <property type="project" value="InterPro"/>
</dbReference>
<gene>
    <name evidence="3" type="ORF">HB776_01190</name>
    <name evidence="4" type="ORF">HB776_31020</name>
</gene>
<dbReference type="SUPFAM" id="SSF53098">
    <property type="entry name" value="Ribonuclease H-like"/>
    <property type="match status" value="1"/>
</dbReference>
<dbReference type="InterPro" id="IPR001584">
    <property type="entry name" value="Integrase_cat-core"/>
</dbReference>
<dbReference type="EMBL" id="CP050292">
    <property type="protein sequence ID" value="QND75152.1"/>
    <property type="molecule type" value="Genomic_DNA"/>
</dbReference>
<feature type="region of interest" description="Disordered" evidence="1">
    <location>
        <begin position="375"/>
        <end position="398"/>
    </location>
</feature>
<dbReference type="KEGG" id="trb:HB776_31020"/>
<dbReference type="Gene3D" id="3.30.420.10">
    <property type="entry name" value="Ribonuclease H-like superfamily/Ribonuclease H"/>
    <property type="match status" value="1"/>
</dbReference>
<protein>
    <submittedName>
        <fullName evidence="3">IS3 family transposase</fullName>
    </submittedName>
</protein>
<dbReference type="EMBL" id="CP050292">
    <property type="protein sequence ID" value="QND70008.1"/>
    <property type="molecule type" value="Genomic_DNA"/>
</dbReference>
<dbReference type="PANTHER" id="PTHR47515">
    <property type="entry name" value="LOW CALCIUM RESPONSE LOCUS PROTEIN T"/>
    <property type="match status" value="1"/>
</dbReference>
<dbReference type="Pfam" id="PF01527">
    <property type="entry name" value="HTH_Tnp_1"/>
    <property type="match status" value="1"/>
</dbReference>
<dbReference type="InterPro" id="IPR002514">
    <property type="entry name" value="Transposase_8"/>
</dbReference>
<organism evidence="3 5">
    <name type="scientific">Tardiphaga robiniae</name>
    <dbReference type="NCBI Taxonomy" id="943830"/>
    <lineage>
        <taxon>Bacteria</taxon>
        <taxon>Pseudomonadati</taxon>
        <taxon>Pseudomonadota</taxon>
        <taxon>Alphaproteobacteria</taxon>
        <taxon>Hyphomicrobiales</taxon>
        <taxon>Nitrobacteraceae</taxon>
        <taxon>Tardiphaga</taxon>
    </lineage>
</organism>
<accession>A0A7G6TTC6</accession>